<protein>
    <submittedName>
        <fullName evidence="1">Uncharacterized protein</fullName>
    </submittedName>
</protein>
<proteinExistence type="predicted"/>
<dbReference type="AlphaFoldDB" id="A0A232EMY2"/>
<reference evidence="1 2" key="1">
    <citation type="journal article" date="2017" name="Curr. Biol.">
        <title>The Evolution of Venom by Co-option of Single-Copy Genes.</title>
        <authorList>
            <person name="Martinson E.O."/>
            <person name="Mrinalini"/>
            <person name="Kelkar Y.D."/>
            <person name="Chang C.H."/>
            <person name="Werren J.H."/>
        </authorList>
    </citation>
    <scope>NUCLEOTIDE SEQUENCE [LARGE SCALE GENOMIC DNA]</scope>
    <source>
        <strain evidence="1 2">Alberta</strain>
        <tissue evidence="1">Whole body</tissue>
    </source>
</reference>
<name>A0A232EMY2_9HYME</name>
<dbReference type="Proteomes" id="UP000215335">
    <property type="component" value="Unassembled WGS sequence"/>
</dbReference>
<dbReference type="EMBL" id="NNAY01003283">
    <property type="protein sequence ID" value="OXU19687.1"/>
    <property type="molecule type" value="Genomic_DNA"/>
</dbReference>
<evidence type="ECO:0000313" key="1">
    <source>
        <dbReference type="EMBL" id="OXU19687.1"/>
    </source>
</evidence>
<sequence>MEKLQEFQKQILNDILINFYMNNPELYDKMEAGYIYTVDKIEKIKVLKNYLSELVINVSVSEIIKTWQSLVQKFKTCLTNEKKAGTGSGAVQHDFVY</sequence>
<gene>
    <name evidence="1" type="ORF">TSAR_007338</name>
</gene>
<keyword evidence="2" id="KW-1185">Reference proteome</keyword>
<evidence type="ECO:0000313" key="2">
    <source>
        <dbReference type="Proteomes" id="UP000215335"/>
    </source>
</evidence>
<comment type="caution">
    <text evidence="1">The sequence shown here is derived from an EMBL/GenBank/DDBJ whole genome shotgun (WGS) entry which is preliminary data.</text>
</comment>
<organism evidence="1 2">
    <name type="scientific">Trichomalopsis sarcophagae</name>
    <dbReference type="NCBI Taxonomy" id="543379"/>
    <lineage>
        <taxon>Eukaryota</taxon>
        <taxon>Metazoa</taxon>
        <taxon>Ecdysozoa</taxon>
        <taxon>Arthropoda</taxon>
        <taxon>Hexapoda</taxon>
        <taxon>Insecta</taxon>
        <taxon>Pterygota</taxon>
        <taxon>Neoptera</taxon>
        <taxon>Endopterygota</taxon>
        <taxon>Hymenoptera</taxon>
        <taxon>Apocrita</taxon>
        <taxon>Proctotrupomorpha</taxon>
        <taxon>Chalcidoidea</taxon>
        <taxon>Pteromalidae</taxon>
        <taxon>Pteromalinae</taxon>
        <taxon>Trichomalopsis</taxon>
    </lineage>
</organism>
<accession>A0A232EMY2</accession>